<evidence type="ECO:0000256" key="5">
    <source>
        <dbReference type="SAM" id="Phobius"/>
    </source>
</evidence>
<comment type="subcellular location">
    <subcellularLocation>
        <location evidence="1">Membrane</location>
        <topology evidence="1">Multi-pass membrane protein</topology>
    </subcellularLocation>
</comment>
<dbReference type="Pfam" id="PF06271">
    <property type="entry name" value="RDD"/>
    <property type="match status" value="1"/>
</dbReference>
<feature type="domain" description="RDD" evidence="6">
    <location>
        <begin position="19"/>
        <end position="151"/>
    </location>
</feature>
<dbReference type="OrthoDB" id="762068at2"/>
<name>A0A1K1Q747_9FLAO</name>
<evidence type="ECO:0000256" key="4">
    <source>
        <dbReference type="ARBA" id="ARBA00023136"/>
    </source>
</evidence>
<evidence type="ECO:0000256" key="1">
    <source>
        <dbReference type="ARBA" id="ARBA00004141"/>
    </source>
</evidence>
<accession>A0A1K1Q747</accession>
<dbReference type="AlphaFoldDB" id="A0A1K1Q747"/>
<reference evidence="8" key="1">
    <citation type="submission" date="2016-11" db="EMBL/GenBank/DDBJ databases">
        <authorList>
            <person name="Varghese N."/>
            <person name="Submissions S."/>
        </authorList>
    </citation>
    <scope>NUCLEOTIDE SEQUENCE [LARGE SCALE GENOMIC DNA]</scope>
    <source>
        <strain evidence="8">DSM 24786</strain>
    </source>
</reference>
<evidence type="ECO:0000313" key="7">
    <source>
        <dbReference type="EMBL" id="SFW55572.1"/>
    </source>
</evidence>
<sequence length="194" mass="22678">MKITNTKFIDFNLASEDARIENFYIDFILSSLIAAPIATYFYIETDSILYLIAIFYSCRWLYYMIFEMICGRTPGKFETRSIVVDAKKQRPHFLRLAIRNWIRFYSVLSAVSDDEIALHDKLSKTFVIQDKSLKKINFKKIVFLLFLVTKALFWAAMLNFKNSTSILYISMLVVTLIAVVYTVNLLISKKKNNQ</sequence>
<dbReference type="EMBL" id="FPIY01000003">
    <property type="protein sequence ID" value="SFW55572.1"/>
    <property type="molecule type" value="Genomic_DNA"/>
</dbReference>
<organism evidence="7 8">
    <name type="scientific">Cellulophaga fucicola</name>
    <dbReference type="NCBI Taxonomy" id="76595"/>
    <lineage>
        <taxon>Bacteria</taxon>
        <taxon>Pseudomonadati</taxon>
        <taxon>Bacteroidota</taxon>
        <taxon>Flavobacteriia</taxon>
        <taxon>Flavobacteriales</taxon>
        <taxon>Flavobacteriaceae</taxon>
        <taxon>Cellulophaga</taxon>
    </lineage>
</organism>
<dbReference type="RefSeq" id="WP_072304034.1">
    <property type="nucleotide sequence ID" value="NZ_FPIY01000003.1"/>
</dbReference>
<dbReference type="InterPro" id="IPR010432">
    <property type="entry name" value="RDD"/>
</dbReference>
<dbReference type="STRING" id="76595.SAMN05660313_02400"/>
<evidence type="ECO:0000313" key="8">
    <source>
        <dbReference type="Proteomes" id="UP000183257"/>
    </source>
</evidence>
<dbReference type="Proteomes" id="UP000183257">
    <property type="component" value="Unassembled WGS sequence"/>
</dbReference>
<proteinExistence type="predicted"/>
<dbReference type="GO" id="GO:0016020">
    <property type="term" value="C:membrane"/>
    <property type="evidence" value="ECO:0007669"/>
    <property type="project" value="UniProtKB-SubCell"/>
</dbReference>
<evidence type="ECO:0000259" key="6">
    <source>
        <dbReference type="Pfam" id="PF06271"/>
    </source>
</evidence>
<evidence type="ECO:0000256" key="2">
    <source>
        <dbReference type="ARBA" id="ARBA00022692"/>
    </source>
</evidence>
<feature type="transmembrane region" description="Helical" evidence="5">
    <location>
        <begin position="166"/>
        <end position="187"/>
    </location>
</feature>
<keyword evidence="4 5" id="KW-0472">Membrane</keyword>
<feature type="transmembrane region" description="Helical" evidence="5">
    <location>
        <begin position="48"/>
        <end position="66"/>
    </location>
</feature>
<keyword evidence="2 5" id="KW-0812">Transmembrane</keyword>
<evidence type="ECO:0000256" key="3">
    <source>
        <dbReference type="ARBA" id="ARBA00022989"/>
    </source>
</evidence>
<feature type="transmembrane region" description="Helical" evidence="5">
    <location>
        <begin position="23"/>
        <end position="42"/>
    </location>
</feature>
<feature type="transmembrane region" description="Helical" evidence="5">
    <location>
        <begin position="141"/>
        <end position="160"/>
    </location>
</feature>
<gene>
    <name evidence="7" type="ORF">SAMN05660313_02400</name>
</gene>
<keyword evidence="8" id="KW-1185">Reference proteome</keyword>
<protein>
    <submittedName>
        <fullName evidence="7">RDD family protein</fullName>
    </submittedName>
</protein>
<keyword evidence="3 5" id="KW-1133">Transmembrane helix</keyword>